<dbReference type="EMBL" id="ADLN01000127">
    <property type="protein sequence ID" value="EHI57139.1"/>
    <property type="molecule type" value="Genomic_DNA"/>
</dbReference>
<reference evidence="2 3" key="1">
    <citation type="submission" date="2011-08" db="EMBL/GenBank/DDBJ databases">
        <title>The Genome Sequence of Clostridium hathewayi WAL-18680.</title>
        <authorList>
            <consortium name="The Broad Institute Genome Sequencing Platform"/>
            <person name="Earl A."/>
            <person name="Ward D."/>
            <person name="Feldgarden M."/>
            <person name="Gevers D."/>
            <person name="Finegold S.M."/>
            <person name="Summanen P.H."/>
            <person name="Molitoris D.R."/>
            <person name="Song M."/>
            <person name="Daigneault M."/>
            <person name="Allen-Vercoe E."/>
            <person name="Young S.K."/>
            <person name="Zeng Q."/>
            <person name="Gargeya S."/>
            <person name="Fitzgerald M."/>
            <person name="Haas B."/>
            <person name="Abouelleil A."/>
            <person name="Alvarado L."/>
            <person name="Arachchi H.M."/>
            <person name="Berlin A."/>
            <person name="Brown A."/>
            <person name="Chapman S.B."/>
            <person name="Chen Z."/>
            <person name="Dunbar C."/>
            <person name="Freedman E."/>
            <person name="Gearin G."/>
            <person name="Gellesch M."/>
            <person name="Goldberg J."/>
            <person name="Griggs A."/>
            <person name="Gujja S."/>
            <person name="Heiman D."/>
            <person name="Howarth C."/>
            <person name="Larson L."/>
            <person name="Lui A."/>
            <person name="MacDonald P.J.P."/>
            <person name="Montmayeur A."/>
            <person name="Murphy C."/>
            <person name="Neiman D."/>
            <person name="Pearson M."/>
            <person name="Priest M."/>
            <person name="Roberts A."/>
            <person name="Saif S."/>
            <person name="Shea T."/>
            <person name="Shenoy N."/>
            <person name="Sisk P."/>
            <person name="Stolte C."/>
            <person name="Sykes S."/>
            <person name="Wortman J."/>
            <person name="Nusbaum C."/>
            <person name="Birren B."/>
        </authorList>
    </citation>
    <scope>NUCLEOTIDE SEQUENCE [LARGE SCALE GENOMIC DNA]</scope>
    <source>
        <strain evidence="2 3">WAL-18680</strain>
    </source>
</reference>
<accession>G5ING8</accession>
<evidence type="ECO:0000256" key="1">
    <source>
        <dbReference type="SAM" id="Phobius"/>
    </source>
</evidence>
<feature type="transmembrane region" description="Helical" evidence="1">
    <location>
        <begin position="37"/>
        <end position="57"/>
    </location>
</feature>
<dbReference type="AlphaFoldDB" id="G5ING8"/>
<organism evidence="2 3">
    <name type="scientific">Hungatella hathewayi WAL-18680</name>
    <dbReference type="NCBI Taxonomy" id="742737"/>
    <lineage>
        <taxon>Bacteria</taxon>
        <taxon>Bacillati</taxon>
        <taxon>Bacillota</taxon>
        <taxon>Clostridia</taxon>
        <taxon>Lachnospirales</taxon>
        <taxon>Lachnospiraceae</taxon>
        <taxon>Hungatella</taxon>
    </lineage>
</organism>
<keyword evidence="3" id="KW-1185">Reference proteome</keyword>
<dbReference type="Proteomes" id="UP000005384">
    <property type="component" value="Unassembled WGS sequence"/>
</dbReference>
<proteinExistence type="predicted"/>
<feature type="transmembrane region" description="Helical" evidence="1">
    <location>
        <begin position="149"/>
        <end position="167"/>
    </location>
</feature>
<evidence type="ECO:0000313" key="3">
    <source>
        <dbReference type="Proteomes" id="UP000005384"/>
    </source>
</evidence>
<keyword evidence="1" id="KW-1133">Transmembrane helix</keyword>
<evidence type="ECO:0000313" key="2">
    <source>
        <dbReference type="EMBL" id="EHI57139.1"/>
    </source>
</evidence>
<comment type="caution">
    <text evidence="2">The sequence shown here is derived from an EMBL/GenBank/DDBJ whole genome shotgun (WGS) entry which is preliminary data.</text>
</comment>
<protein>
    <submittedName>
        <fullName evidence="2">Uncharacterized protein</fullName>
    </submittedName>
</protein>
<keyword evidence="1" id="KW-0472">Membrane</keyword>
<dbReference type="HOGENOM" id="CLU_095712_0_0_9"/>
<sequence>MDKNYEKSIHRIGRIGVIIAIGFMLGIPAVVCQVYDVWPKSVGEIFAVGGGLLAVFLPTNIAEVLSYTPLLGSAAYLTFLTGNVMNLKIPVVVNAQVLTDTAQGTDEGDTIATIGVAVSSIVTTLIIVLGVILLVPLRPVLTSPAVQTATKYLLPALFGGIFLSFVNDDCGEYVAKGKCLSMIVPVALVFVVNAFYPLGGKEGFVVLICMGLTALCALGLYKAGKIKMTLKSDLKKAEGKE</sequence>
<feature type="transmembrane region" description="Helical" evidence="1">
    <location>
        <begin position="204"/>
        <end position="221"/>
    </location>
</feature>
<feature type="transmembrane region" description="Helical" evidence="1">
    <location>
        <begin position="12"/>
        <end position="31"/>
    </location>
</feature>
<dbReference type="PATRIC" id="fig|742737.3.peg.5039"/>
<feature type="transmembrane region" description="Helical" evidence="1">
    <location>
        <begin position="179"/>
        <end position="198"/>
    </location>
</feature>
<keyword evidence="1" id="KW-0812">Transmembrane</keyword>
<gene>
    <name evidence="2" type="ORF">HMPREF9473_05046</name>
</gene>
<dbReference type="RefSeq" id="WP_006783034.1">
    <property type="nucleotide sequence ID" value="NZ_CP040506.1"/>
</dbReference>
<feature type="transmembrane region" description="Helical" evidence="1">
    <location>
        <begin position="111"/>
        <end position="137"/>
    </location>
</feature>
<name>G5ING8_9FIRM</name>